<dbReference type="Proteomes" id="UP000267029">
    <property type="component" value="Unassembled WGS sequence"/>
</dbReference>
<accession>A0A0R3UN41</accession>
<keyword evidence="2" id="KW-1185">Reference proteome</keyword>
<protein>
    <submittedName>
        <fullName evidence="1 3">Uncharacterized protein</fullName>
    </submittedName>
</protein>
<dbReference type="WBParaSite" id="MCU_008123-RA">
    <property type="protein sequence ID" value="MCU_008123-RA"/>
    <property type="gene ID" value="MCU_008123"/>
</dbReference>
<name>A0A0R3UN41_MESCO</name>
<dbReference type="EMBL" id="UXSR01005661">
    <property type="protein sequence ID" value="VDD83189.1"/>
    <property type="molecule type" value="Genomic_DNA"/>
</dbReference>
<proteinExistence type="predicted"/>
<dbReference type="AlphaFoldDB" id="A0A0R3UN41"/>
<organism evidence="3">
    <name type="scientific">Mesocestoides corti</name>
    <name type="common">Flatworm</name>
    <dbReference type="NCBI Taxonomy" id="53468"/>
    <lineage>
        <taxon>Eukaryota</taxon>
        <taxon>Metazoa</taxon>
        <taxon>Spiralia</taxon>
        <taxon>Lophotrochozoa</taxon>
        <taxon>Platyhelminthes</taxon>
        <taxon>Cestoda</taxon>
        <taxon>Eucestoda</taxon>
        <taxon>Cyclophyllidea</taxon>
        <taxon>Mesocestoididae</taxon>
        <taxon>Mesocestoides</taxon>
    </lineage>
</organism>
<evidence type="ECO:0000313" key="2">
    <source>
        <dbReference type="Proteomes" id="UP000267029"/>
    </source>
</evidence>
<evidence type="ECO:0000313" key="3">
    <source>
        <dbReference type="WBParaSite" id="MCU_008123-RA"/>
    </source>
</evidence>
<sequence length="128" mass="14277">MIDASTQPPKACAVTPLPSQTPGKRTCALKGDAMLLSVHNKLPRWARTWPMTQPPPHWLTSYRVVQILRVRARARARDSIINCLHGLFDFVLGARRSRVINAIQAHAQTENMKFEGVGQAEDPVLVQT</sequence>
<reference evidence="3" key="2">
    <citation type="submission" date="2019-11" db="UniProtKB">
        <authorList>
            <consortium name="WormBaseParasite"/>
        </authorList>
    </citation>
    <scope>IDENTIFICATION</scope>
</reference>
<evidence type="ECO:0000313" key="1">
    <source>
        <dbReference type="EMBL" id="VDD83189.1"/>
    </source>
</evidence>
<reference evidence="1 2" key="1">
    <citation type="submission" date="2018-10" db="EMBL/GenBank/DDBJ databases">
        <authorList>
            <consortium name="Pathogen Informatics"/>
        </authorList>
    </citation>
    <scope>NUCLEOTIDE SEQUENCE [LARGE SCALE GENOMIC DNA]</scope>
</reference>
<gene>
    <name evidence="1" type="ORF">MCOS_LOCUS9192</name>
</gene>